<sequence length="151" mass="15442">MKRSGFTMIELIFVIVILGILAAVAVPKLSATRDDAKIAKGAAAVSTAVTDMGAYYTAQGSFGTVGDMTNVSFVTTSNGTTDASATDLNGSATVYFNDSTNTSCLSFTASATDGNLTVSSESNSTAECRGINAATKDLAIVHQFGGSSVKW</sequence>
<dbReference type="Proteomes" id="UP000326944">
    <property type="component" value="Chromosome"/>
</dbReference>
<organism evidence="1 2">
    <name type="scientific">Sulfurimonas lithotrophica</name>
    <dbReference type="NCBI Taxonomy" id="2590022"/>
    <lineage>
        <taxon>Bacteria</taxon>
        <taxon>Pseudomonadati</taxon>
        <taxon>Campylobacterota</taxon>
        <taxon>Epsilonproteobacteria</taxon>
        <taxon>Campylobacterales</taxon>
        <taxon>Sulfurimonadaceae</taxon>
        <taxon>Sulfurimonas</taxon>
    </lineage>
</organism>
<gene>
    <name evidence="1" type="ORF">FJR48_01835</name>
</gene>
<dbReference type="OrthoDB" id="5349145at2"/>
<protein>
    <submittedName>
        <fullName evidence="1">Prepilin-type N-terminal cleavage/methylation domain-containing protein</fullName>
    </submittedName>
</protein>
<evidence type="ECO:0000313" key="1">
    <source>
        <dbReference type="EMBL" id="QFR48532.1"/>
    </source>
</evidence>
<dbReference type="NCBIfam" id="TIGR02532">
    <property type="entry name" value="IV_pilin_GFxxxE"/>
    <property type="match status" value="1"/>
</dbReference>
<dbReference type="Pfam" id="PF07963">
    <property type="entry name" value="N_methyl"/>
    <property type="match status" value="1"/>
</dbReference>
<dbReference type="SUPFAM" id="SSF54523">
    <property type="entry name" value="Pili subunits"/>
    <property type="match status" value="1"/>
</dbReference>
<dbReference type="InterPro" id="IPR012902">
    <property type="entry name" value="N_methyl_site"/>
</dbReference>
<reference evidence="1 2" key="1">
    <citation type="submission" date="2019-09" db="EMBL/GenBank/DDBJ databases">
        <title>Sulfurimonas gotlandica sp. nov., a chemoautotrophic and psychrotolerant epsilonproteobacterium isolated from a pelagic redoxcline, and an emended description of the genus Sulfurimonas.</title>
        <authorList>
            <person name="Wang S."/>
            <person name="Jiang L."/>
            <person name="Shao S."/>
        </authorList>
    </citation>
    <scope>NUCLEOTIDE SEQUENCE [LARGE SCALE GENOMIC DNA]</scope>
    <source>
        <strain evidence="1 2">GYSZ_1</strain>
    </source>
</reference>
<dbReference type="KEGG" id="sulg:FJR48_01835"/>
<dbReference type="InterPro" id="IPR045584">
    <property type="entry name" value="Pilin-like"/>
</dbReference>
<proteinExistence type="predicted"/>
<name>A0A5P8NYM1_9BACT</name>
<dbReference type="PANTHER" id="PTHR30093">
    <property type="entry name" value="GENERAL SECRETION PATHWAY PROTEIN G"/>
    <property type="match status" value="1"/>
</dbReference>
<keyword evidence="2" id="KW-1185">Reference proteome</keyword>
<evidence type="ECO:0000313" key="2">
    <source>
        <dbReference type="Proteomes" id="UP000326944"/>
    </source>
</evidence>
<dbReference type="EMBL" id="CP043617">
    <property type="protein sequence ID" value="QFR48532.1"/>
    <property type="molecule type" value="Genomic_DNA"/>
</dbReference>
<accession>A0A5P8NYM1</accession>
<dbReference type="AlphaFoldDB" id="A0A5P8NYM1"/>
<dbReference type="Gene3D" id="3.30.700.10">
    <property type="entry name" value="Glycoprotein, Type 4 Pilin"/>
    <property type="match status" value="1"/>
</dbReference>